<dbReference type="EMBL" id="JAYFUL010000006">
    <property type="protein sequence ID" value="MEA5257194.1"/>
    <property type="molecule type" value="Genomic_DNA"/>
</dbReference>
<dbReference type="RefSeq" id="WP_323247409.1">
    <property type="nucleotide sequence ID" value="NZ_JAYFUL010000006.1"/>
</dbReference>
<dbReference type="Proteomes" id="UP001304671">
    <property type="component" value="Unassembled WGS sequence"/>
</dbReference>
<keyword evidence="2" id="KW-1185">Reference proteome</keyword>
<reference evidence="1 2" key="1">
    <citation type="submission" date="2023-12" db="EMBL/GenBank/DDBJ databases">
        <title>Novel species of the genus Arcicella isolated from rivers.</title>
        <authorList>
            <person name="Lu H."/>
        </authorList>
    </citation>
    <scope>NUCLEOTIDE SEQUENCE [LARGE SCALE GENOMIC DNA]</scope>
    <source>
        <strain evidence="1 2">LMG 21963</strain>
    </source>
</reference>
<comment type="caution">
    <text evidence="1">The sequence shown here is derived from an EMBL/GenBank/DDBJ whole genome shotgun (WGS) entry which is preliminary data.</text>
</comment>
<evidence type="ECO:0000313" key="2">
    <source>
        <dbReference type="Proteomes" id="UP001304671"/>
    </source>
</evidence>
<accession>A0ABU5QKF3</accession>
<evidence type="ECO:0000313" key="1">
    <source>
        <dbReference type="EMBL" id="MEA5257194.1"/>
    </source>
</evidence>
<sequence length="336" mass="36455">MASSMKISDLAVELQRNMGDYTKIFGLKMSNGFDEKRNGDFSVIPTKDKVPLIRDSTNPILQPGRTGSTNFTNDAVSLNARIGEIKPFKADLKLDEVTLYAWSKSYLANKKSTDPSDIYSFEAMAYYMGRIFAQAGKDMTQAVFKGVYNAAGGVGGVNLFDGLGIKLTKGVLTVGNGGVGDIPTTNMATSVATITQANILAEIQKLVDIIVASDVLVEYIEEEATLYLPFKHYAFMVNAVAALPITAGNQVVFKEGNAWKLALLPNTTIKYRSFLGGTEKQFWTPSGNLFYLAPEGTAEDIASISIEKQDRAIKIFLDGEAGADYADGRLIVMNSK</sequence>
<evidence type="ECO:0008006" key="3">
    <source>
        <dbReference type="Google" id="ProtNLM"/>
    </source>
</evidence>
<name>A0ABU5QKF3_9BACT</name>
<proteinExistence type="predicted"/>
<protein>
    <recommendedName>
        <fullName evidence="3">Major capsid protein</fullName>
    </recommendedName>
</protein>
<gene>
    <name evidence="1" type="ORF">VB264_05305</name>
</gene>
<organism evidence="1 2">
    <name type="scientific">Arcicella aquatica</name>
    <dbReference type="NCBI Taxonomy" id="217141"/>
    <lineage>
        <taxon>Bacteria</taxon>
        <taxon>Pseudomonadati</taxon>
        <taxon>Bacteroidota</taxon>
        <taxon>Cytophagia</taxon>
        <taxon>Cytophagales</taxon>
        <taxon>Flectobacillaceae</taxon>
        <taxon>Arcicella</taxon>
    </lineage>
</organism>